<dbReference type="GO" id="GO:0007166">
    <property type="term" value="P:cell surface receptor signaling pathway"/>
    <property type="evidence" value="ECO:0007669"/>
    <property type="project" value="InterPro"/>
</dbReference>
<dbReference type="Gene3D" id="1.20.930.20">
    <property type="entry name" value="Adaptor protein Cbl, N-terminal domain"/>
    <property type="match status" value="1"/>
</dbReference>
<dbReference type="Proteomes" id="UP001362999">
    <property type="component" value="Unassembled WGS sequence"/>
</dbReference>
<evidence type="ECO:0000313" key="2">
    <source>
        <dbReference type="Proteomes" id="UP001362999"/>
    </source>
</evidence>
<comment type="caution">
    <text evidence="1">The sequence shown here is derived from an EMBL/GenBank/DDBJ whole genome shotgun (WGS) entry which is preliminary data.</text>
</comment>
<reference evidence="1 2" key="1">
    <citation type="journal article" date="2024" name="J Genomics">
        <title>Draft genome sequencing and assembly of Favolaschia claudopus CIRM-BRFM 2984 isolated from oak limbs.</title>
        <authorList>
            <person name="Navarro D."/>
            <person name="Drula E."/>
            <person name="Chaduli D."/>
            <person name="Cazenave R."/>
            <person name="Ahrendt S."/>
            <person name="Wang J."/>
            <person name="Lipzen A."/>
            <person name="Daum C."/>
            <person name="Barry K."/>
            <person name="Grigoriev I.V."/>
            <person name="Favel A."/>
            <person name="Rosso M.N."/>
            <person name="Martin F."/>
        </authorList>
    </citation>
    <scope>NUCLEOTIDE SEQUENCE [LARGE SCALE GENOMIC DNA]</scope>
    <source>
        <strain evidence="1 2">CIRM-BRFM 2984</strain>
    </source>
</reference>
<name>A0AAW0EFF6_9AGAR</name>
<keyword evidence="2" id="KW-1185">Reference proteome</keyword>
<dbReference type="CDD" id="cd21037">
    <property type="entry name" value="MLKL_NTD"/>
    <property type="match status" value="1"/>
</dbReference>
<protein>
    <submittedName>
        <fullName evidence="1">Uncharacterized protein</fullName>
    </submittedName>
</protein>
<sequence length="264" mass="29044">MSLPSPPPAGRRPLFPTGKIKLVRNRTLRSPIVKVKNRIRTLLFPGSSALDIALLSIHVLAESADAFPPLKSVVGGVRALCDIAQRAKAYKAEATNVALRANEILETIADAVPDPMAMRPAMLQSIESFKQLLDDIRSAMERVAGTTRISCVLHLARHEETIKHIQAQLDNAYENFVAAATLRIEIHQEHLANQIAAQHDTMVQRQHDTHVAVTAINTLLAAHHDRQHDAHVAVTSANTELAALKPIVLRTLFFSKLSVFLDFP</sequence>
<dbReference type="InterPro" id="IPR036537">
    <property type="entry name" value="Adaptor_Cbl_N_dom_sf"/>
</dbReference>
<accession>A0AAW0EFF6</accession>
<organism evidence="1 2">
    <name type="scientific">Favolaschia claudopus</name>
    <dbReference type="NCBI Taxonomy" id="2862362"/>
    <lineage>
        <taxon>Eukaryota</taxon>
        <taxon>Fungi</taxon>
        <taxon>Dikarya</taxon>
        <taxon>Basidiomycota</taxon>
        <taxon>Agaricomycotina</taxon>
        <taxon>Agaricomycetes</taxon>
        <taxon>Agaricomycetidae</taxon>
        <taxon>Agaricales</taxon>
        <taxon>Marasmiineae</taxon>
        <taxon>Mycenaceae</taxon>
        <taxon>Favolaschia</taxon>
    </lineage>
</organism>
<proteinExistence type="predicted"/>
<dbReference type="InterPro" id="IPR059179">
    <property type="entry name" value="MLKL-like_MCAfunc"/>
</dbReference>
<gene>
    <name evidence="1" type="ORF">R3P38DRAFT_1907</name>
</gene>
<evidence type="ECO:0000313" key="1">
    <source>
        <dbReference type="EMBL" id="KAK7063435.1"/>
    </source>
</evidence>
<dbReference type="AlphaFoldDB" id="A0AAW0EFF6"/>
<dbReference type="EMBL" id="JAWWNJ010000001">
    <property type="protein sequence ID" value="KAK7063435.1"/>
    <property type="molecule type" value="Genomic_DNA"/>
</dbReference>